<dbReference type="Pfam" id="PF12537">
    <property type="entry name" value="GPHR_N"/>
    <property type="match status" value="1"/>
</dbReference>
<dbReference type="GO" id="GO:0016020">
    <property type="term" value="C:membrane"/>
    <property type="evidence" value="ECO:0007669"/>
    <property type="project" value="UniProtKB-SubCell"/>
</dbReference>
<name>A0AAW2JJC0_9LAMI</name>
<feature type="domain" description="Abscisic acid G-protein coupled receptor-like" evidence="7">
    <location>
        <begin position="241"/>
        <end position="328"/>
    </location>
</feature>
<dbReference type="GO" id="GO:0010427">
    <property type="term" value="F:abscisic acid binding"/>
    <property type="evidence" value="ECO:0007669"/>
    <property type="project" value="TreeGrafter"/>
</dbReference>
<evidence type="ECO:0000256" key="3">
    <source>
        <dbReference type="ARBA" id="ARBA00022989"/>
    </source>
</evidence>
<evidence type="ECO:0000259" key="8">
    <source>
        <dbReference type="Pfam" id="PF12537"/>
    </source>
</evidence>
<accession>A0AAW2JJC0</accession>
<reference evidence="9" key="2">
    <citation type="journal article" date="2024" name="Plant">
        <title>Genomic evolution and insights into agronomic trait innovations of Sesamum species.</title>
        <authorList>
            <person name="Miao H."/>
            <person name="Wang L."/>
            <person name="Qu L."/>
            <person name="Liu H."/>
            <person name="Sun Y."/>
            <person name="Le M."/>
            <person name="Wang Q."/>
            <person name="Wei S."/>
            <person name="Zheng Y."/>
            <person name="Lin W."/>
            <person name="Duan Y."/>
            <person name="Cao H."/>
            <person name="Xiong S."/>
            <person name="Wang X."/>
            <person name="Wei L."/>
            <person name="Li C."/>
            <person name="Ma Q."/>
            <person name="Ju M."/>
            <person name="Zhao R."/>
            <person name="Li G."/>
            <person name="Mu C."/>
            <person name="Tian Q."/>
            <person name="Mei H."/>
            <person name="Zhang T."/>
            <person name="Gao T."/>
            <person name="Zhang H."/>
        </authorList>
    </citation>
    <scope>NUCLEOTIDE SEQUENCE</scope>
    <source>
        <strain evidence="9">KEN8</strain>
    </source>
</reference>
<dbReference type="Pfam" id="PF12430">
    <property type="entry name" value="ABA_GPCR"/>
    <property type="match status" value="1"/>
</dbReference>
<evidence type="ECO:0000256" key="4">
    <source>
        <dbReference type="ARBA" id="ARBA00023136"/>
    </source>
</evidence>
<dbReference type="InterPro" id="IPR025969">
    <property type="entry name" value="ABA_GPCR_dom"/>
</dbReference>
<keyword evidence="4 6" id="KW-0472">Membrane</keyword>
<feature type="transmembrane region" description="Helical" evidence="6">
    <location>
        <begin position="306"/>
        <end position="324"/>
    </location>
</feature>
<keyword evidence="5" id="KW-0175">Coiled coil</keyword>
<gene>
    <name evidence="9" type="ORF">Scaly_3119500</name>
</gene>
<dbReference type="InterPro" id="IPR015672">
    <property type="entry name" value="GPHR/GTG"/>
</dbReference>
<dbReference type="PANTHER" id="PTHR15948:SF0">
    <property type="entry name" value="GOLGI PH REGULATOR A-RELATED"/>
    <property type="match status" value="1"/>
</dbReference>
<comment type="caution">
    <text evidence="9">The sequence shown here is derived from an EMBL/GenBank/DDBJ whole genome shotgun (WGS) entry which is preliminary data.</text>
</comment>
<feature type="transmembrane region" description="Helical" evidence="6">
    <location>
        <begin position="6"/>
        <end position="29"/>
    </location>
</feature>
<sequence>MGWGTAVYEGVVAVGSLLLLGWGGLWFLNRRLYKEYEEKRVLVQIIFSVVFAFSCNLFQLVLFEIIPFSPKSVRRNVLRLVLFCFSLWFLATGYSFSNAFQIKLVSRIGVIGVTVMAVLSGFGAVNLPYSYLSLFIREIDESEVKALERQLMQSIETCIAKKKRIVLCQMEMERKQGSEEKLNNRSFFKRIVGTVVRSVQDDQNEQDVKTMEAEVQALEELSKQLFLEIYELRQAKEAAAYSRTWKGHLQNLLGYACSVYCVYKMIKSLQSVVFKEAGSVDPVTRTISIFLQFFDIGINVTLLSQYISLLFIGMLIVISVRGFLTNLMK</sequence>
<dbReference type="InterPro" id="IPR022535">
    <property type="entry name" value="Golgi_pH-regulator_cons_dom"/>
</dbReference>
<feature type="transmembrane region" description="Helical" evidence="6">
    <location>
        <begin position="41"/>
        <end position="65"/>
    </location>
</feature>
<feature type="transmembrane region" description="Helical" evidence="6">
    <location>
        <begin position="108"/>
        <end position="129"/>
    </location>
</feature>
<dbReference type="GO" id="GO:0009737">
    <property type="term" value="P:response to abscisic acid"/>
    <property type="evidence" value="ECO:0007669"/>
    <property type="project" value="TreeGrafter"/>
</dbReference>
<proteinExistence type="predicted"/>
<feature type="coiled-coil region" evidence="5">
    <location>
        <begin position="201"/>
        <end position="228"/>
    </location>
</feature>
<evidence type="ECO:0000259" key="7">
    <source>
        <dbReference type="Pfam" id="PF12430"/>
    </source>
</evidence>
<dbReference type="EMBL" id="JACGWM010001175">
    <property type="protein sequence ID" value="KAL0294555.1"/>
    <property type="molecule type" value="Genomic_DNA"/>
</dbReference>
<feature type="transmembrane region" description="Helical" evidence="6">
    <location>
        <begin position="77"/>
        <end position="96"/>
    </location>
</feature>
<comment type="subcellular location">
    <subcellularLocation>
        <location evidence="1">Membrane</location>
        <topology evidence="1">Multi-pass membrane protein</topology>
    </subcellularLocation>
</comment>
<evidence type="ECO:0000313" key="9">
    <source>
        <dbReference type="EMBL" id="KAL0294555.1"/>
    </source>
</evidence>
<feature type="non-terminal residue" evidence="9">
    <location>
        <position position="329"/>
    </location>
</feature>
<keyword evidence="3 6" id="KW-1133">Transmembrane helix</keyword>
<evidence type="ECO:0000256" key="6">
    <source>
        <dbReference type="SAM" id="Phobius"/>
    </source>
</evidence>
<keyword evidence="2 6" id="KW-0812">Transmembrane</keyword>
<evidence type="ECO:0000256" key="5">
    <source>
        <dbReference type="SAM" id="Coils"/>
    </source>
</evidence>
<dbReference type="AlphaFoldDB" id="A0AAW2JJC0"/>
<feature type="domain" description="Golgi pH regulator conserved" evidence="8">
    <location>
        <begin position="104"/>
        <end position="165"/>
    </location>
</feature>
<organism evidence="9">
    <name type="scientific">Sesamum calycinum</name>
    <dbReference type="NCBI Taxonomy" id="2727403"/>
    <lineage>
        <taxon>Eukaryota</taxon>
        <taxon>Viridiplantae</taxon>
        <taxon>Streptophyta</taxon>
        <taxon>Embryophyta</taxon>
        <taxon>Tracheophyta</taxon>
        <taxon>Spermatophyta</taxon>
        <taxon>Magnoliopsida</taxon>
        <taxon>eudicotyledons</taxon>
        <taxon>Gunneridae</taxon>
        <taxon>Pentapetalae</taxon>
        <taxon>asterids</taxon>
        <taxon>lamiids</taxon>
        <taxon>Lamiales</taxon>
        <taxon>Pedaliaceae</taxon>
        <taxon>Sesamum</taxon>
    </lineage>
</organism>
<dbReference type="PANTHER" id="PTHR15948">
    <property type="entry name" value="G-PROTEIN COUPLED RECEPTOR 89-RELATED"/>
    <property type="match status" value="1"/>
</dbReference>
<evidence type="ECO:0000256" key="1">
    <source>
        <dbReference type="ARBA" id="ARBA00004141"/>
    </source>
</evidence>
<reference evidence="9" key="1">
    <citation type="submission" date="2020-06" db="EMBL/GenBank/DDBJ databases">
        <authorList>
            <person name="Li T."/>
            <person name="Hu X."/>
            <person name="Zhang T."/>
            <person name="Song X."/>
            <person name="Zhang H."/>
            <person name="Dai N."/>
            <person name="Sheng W."/>
            <person name="Hou X."/>
            <person name="Wei L."/>
        </authorList>
    </citation>
    <scope>NUCLEOTIDE SEQUENCE</scope>
    <source>
        <strain evidence="9">KEN8</strain>
        <tissue evidence="9">Leaf</tissue>
    </source>
</reference>
<evidence type="ECO:0000256" key="2">
    <source>
        <dbReference type="ARBA" id="ARBA00022692"/>
    </source>
</evidence>
<protein>
    <submittedName>
        <fullName evidence="9">G protein 1</fullName>
    </submittedName>
</protein>